<dbReference type="GO" id="GO:0008168">
    <property type="term" value="F:methyltransferase activity"/>
    <property type="evidence" value="ECO:0007669"/>
    <property type="project" value="UniProtKB-KW"/>
</dbReference>
<dbReference type="PATRIC" id="fig|1367847.3.peg.2205"/>
<dbReference type="GO" id="GO:0032259">
    <property type="term" value="P:methylation"/>
    <property type="evidence" value="ECO:0007669"/>
    <property type="project" value="UniProtKB-KW"/>
</dbReference>
<dbReference type="AlphaFoldDB" id="S5YVM9"/>
<dbReference type="SUPFAM" id="SSF53335">
    <property type="entry name" value="S-adenosyl-L-methionine-dependent methyltransferases"/>
    <property type="match status" value="1"/>
</dbReference>
<dbReference type="Gene3D" id="3.40.50.150">
    <property type="entry name" value="Vaccinia Virus protein VP39"/>
    <property type="match status" value="1"/>
</dbReference>
<dbReference type="eggNOG" id="COG2518">
    <property type="taxonomic scope" value="Bacteria"/>
</dbReference>
<protein>
    <submittedName>
        <fullName evidence="1">Methyltransferase</fullName>
    </submittedName>
</protein>
<name>S5YVM9_PARAH</name>
<dbReference type="EMBL" id="CP006650">
    <property type="protein sequence ID" value="AGT09291.1"/>
    <property type="molecule type" value="Genomic_DNA"/>
</dbReference>
<keyword evidence="1" id="KW-0489">Methyltransferase</keyword>
<dbReference type="CDD" id="cd02440">
    <property type="entry name" value="AdoMet_MTases"/>
    <property type="match status" value="1"/>
</dbReference>
<evidence type="ECO:0000313" key="1">
    <source>
        <dbReference type="EMBL" id="AGT09291.1"/>
    </source>
</evidence>
<evidence type="ECO:0000313" key="2">
    <source>
        <dbReference type="Proteomes" id="UP000015480"/>
    </source>
</evidence>
<dbReference type="OrthoDB" id="456767at2"/>
<dbReference type="RefSeq" id="WP_020950929.1">
    <property type="nucleotide sequence ID" value="NC_022041.1"/>
</dbReference>
<keyword evidence="1" id="KW-0808">Transferase</keyword>
<proteinExistence type="predicted"/>
<dbReference type="NCBIfam" id="TIGR01444">
    <property type="entry name" value="fkbM_fam"/>
    <property type="match status" value="1"/>
</dbReference>
<keyword evidence="2" id="KW-1185">Reference proteome</keyword>
<dbReference type="KEGG" id="pami:JCM7686_2212"/>
<dbReference type="InterPro" id="IPR006342">
    <property type="entry name" value="FkbM_mtfrase"/>
</dbReference>
<dbReference type="STRING" id="1367847.JCM7686_2212"/>
<dbReference type="Proteomes" id="UP000015480">
    <property type="component" value="Chromosome"/>
</dbReference>
<dbReference type="Pfam" id="PF01135">
    <property type="entry name" value="PCMT"/>
    <property type="match status" value="1"/>
</dbReference>
<gene>
    <name evidence="1" type="ORF">JCM7686_2212</name>
</gene>
<dbReference type="HOGENOM" id="CLU_095612_0_0_5"/>
<reference evidence="1 2" key="1">
    <citation type="journal article" date="2014" name="BMC Genomics">
        <title>Architecture and functions of a multipartite genome of the methylotrophic bacterium Paracoccus aminophilus JCM 7686, containing primary and secondary chromids.</title>
        <authorList>
            <person name="Dziewit L."/>
            <person name="Czarnecki J."/>
            <person name="Wibberg D."/>
            <person name="Radlinska M."/>
            <person name="Mrozek P."/>
            <person name="Szymczak M."/>
            <person name="Schluter A."/>
            <person name="Puhler A."/>
            <person name="Bartosik D."/>
        </authorList>
    </citation>
    <scope>NUCLEOTIDE SEQUENCE [LARGE SCALE GENOMIC DNA]</scope>
    <source>
        <strain evidence="1">JCM 7686</strain>
    </source>
</reference>
<accession>S5YVM9</accession>
<organism evidence="1 2">
    <name type="scientific">Paracoccus aminophilus JCM 7686</name>
    <dbReference type="NCBI Taxonomy" id="1367847"/>
    <lineage>
        <taxon>Bacteria</taxon>
        <taxon>Pseudomonadati</taxon>
        <taxon>Pseudomonadota</taxon>
        <taxon>Alphaproteobacteria</taxon>
        <taxon>Rhodobacterales</taxon>
        <taxon>Paracoccaceae</taxon>
        <taxon>Paracoccus</taxon>
    </lineage>
</organism>
<dbReference type="InterPro" id="IPR029063">
    <property type="entry name" value="SAM-dependent_MTases_sf"/>
</dbReference>
<sequence length="229" mass="24958">MADGEFETFEIDGAELRIPSGQLNDRLRGRLKDQGYEHFERDLARAHLRPGDRVLDCGSGAGLVAIVAARIVGAENVTTVEANPEMHDALRRNLRRNAGEGLRLIKGAVVPDDYAGDSVTLNLRGAFWAASLGETKGKGMRPVEVAAKRFGRLLAKREATVLTMDIEGAEAALLLAPLPASIRLVIVELHPNLYGEDTRDKILASLTAQGFRDLEARRTEEVYAFGRGD</sequence>